<evidence type="ECO:0000256" key="7">
    <source>
        <dbReference type="ARBA" id="ARBA00023136"/>
    </source>
</evidence>
<dbReference type="InParanoid" id="A0A5N4A5E0"/>
<accession>A0A5N4A5E0</accession>
<keyword evidence="4 10" id="KW-0812">Transmembrane</keyword>
<organism evidence="11 12">
    <name type="scientific">Photinus pyralis</name>
    <name type="common">Common eastern firefly</name>
    <name type="synonym">Lampyris pyralis</name>
    <dbReference type="NCBI Taxonomy" id="7054"/>
    <lineage>
        <taxon>Eukaryota</taxon>
        <taxon>Metazoa</taxon>
        <taxon>Ecdysozoa</taxon>
        <taxon>Arthropoda</taxon>
        <taxon>Hexapoda</taxon>
        <taxon>Insecta</taxon>
        <taxon>Pterygota</taxon>
        <taxon>Neoptera</taxon>
        <taxon>Endopterygota</taxon>
        <taxon>Coleoptera</taxon>
        <taxon>Polyphaga</taxon>
        <taxon>Elateriformia</taxon>
        <taxon>Elateroidea</taxon>
        <taxon>Lampyridae</taxon>
        <taxon>Lampyrinae</taxon>
        <taxon>Photinus</taxon>
    </lineage>
</organism>
<evidence type="ECO:0000313" key="11">
    <source>
        <dbReference type="EMBL" id="KAB0792479.1"/>
    </source>
</evidence>
<keyword evidence="2" id="KW-1003">Cell membrane</keyword>
<evidence type="ECO:0000313" key="12">
    <source>
        <dbReference type="Proteomes" id="UP000327044"/>
    </source>
</evidence>
<keyword evidence="8 10" id="KW-0675">Receptor</keyword>
<gene>
    <name evidence="11" type="ORF">PPYR_14438</name>
</gene>
<reference evidence="11 12" key="1">
    <citation type="journal article" date="2018" name="Elife">
        <title>Firefly genomes illuminate parallel origins of bioluminescence in beetles.</title>
        <authorList>
            <person name="Fallon T.R."/>
            <person name="Lower S.E."/>
            <person name="Chang C.H."/>
            <person name="Bessho-Uehara M."/>
            <person name="Martin G.J."/>
            <person name="Bewick A.J."/>
            <person name="Behringer M."/>
            <person name="Debat H.J."/>
            <person name="Wong I."/>
            <person name="Day J.C."/>
            <person name="Suvorov A."/>
            <person name="Silva C.J."/>
            <person name="Stanger-Hall K.F."/>
            <person name="Hall D.W."/>
            <person name="Schmitz R.J."/>
            <person name="Nelson D.R."/>
            <person name="Lewis S.M."/>
            <person name="Shigenobu S."/>
            <person name="Bybee S.M."/>
            <person name="Larracuente A.M."/>
            <person name="Oba Y."/>
            <person name="Weng J.K."/>
        </authorList>
    </citation>
    <scope>NUCLEOTIDE SEQUENCE [LARGE SCALE GENOMIC DNA]</scope>
    <source>
        <strain evidence="11">1611_PpyrPB1</strain>
        <tissue evidence="11">Whole body</tissue>
    </source>
</reference>
<dbReference type="EMBL" id="VVIM01000010">
    <property type="protein sequence ID" value="KAB0792479.1"/>
    <property type="molecule type" value="Genomic_DNA"/>
</dbReference>
<dbReference type="Pfam" id="PF02949">
    <property type="entry name" value="7tm_6"/>
    <property type="match status" value="1"/>
</dbReference>
<proteinExistence type="inferred from homology"/>
<keyword evidence="6 10" id="KW-1133">Transmembrane helix</keyword>
<comment type="caution">
    <text evidence="11">The sequence shown here is derived from an EMBL/GenBank/DDBJ whole genome shotgun (WGS) entry which is preliminary data.</text>
</comment>
<evidence type="ECO:0000256" key="5">
    <source>
        <dbReference type="ARBA" id="ARBA00022725"/>
    </source>
</evidence>
<feature type="transmembrane region" description="Helical" evidence="10">
    <location>
        <begin position="45"/>
        <end position="69"/>
    </location>
</feature>
<feature type="transmembrane region" description="Helical" evidence="10">
    <location>
        <begin position="75"/>
        <end position="97"/>
    </location>
</feature>
<feature type="transmembrane region" description="Helical" evidence="10">
    <location>
        <begin position="135"/>
        <end position="153"/>
    </location>
</feature>
<comment type="caution">
    <text evidence="10">Lacks conserved residue(s) required for the propagation of feature annotation.</text>
</comment>
<keyword evidence="12" id="KW-1185">Reference proteome</keyword>
<evidence type="ECO:0000256" key="10">
    <source>
        <dbReference type="RuleBase" id="RU351113"/>
    </source>
</evidence>
<keyword evidence="3 10" id="KW-0716">Sensory transduction</keyword>
<sequence length="401" mass="45946">MSDIQVVNTEKLPKHIWHDGVKWLFVPIKIILDSLSVWAERQNKFTLILSIIVVTSYIYILTGQISFIFDKETDLTTAADGIAGLIVVLETISRRVISTILAKKIARILSTIYHQFWPSDMVGDEVDRLLRRRSWIVLVSVGIYTISALFWASQCLTVPFQVHATPLPSKFTFPYLQSPFYEMVYVWQGALSAELAVNICAFDLFFVSLIWTCVAQFRLLREYLKRNFARVARSGFNRTEDNTEAWNVVLKCIKHHHLLIETAKNLENMLTVFILMLYIGTIGTVCLSGFLLTIVRTEIGRPLTYFCGHMGQIFMYCFIGNELILESMAFSDTVYECGWHLGAYERRVQKSLVLIMARAQRPITITLGGFGVLSLSSYMKLLKFCFSVYTLLNSMMAKQRN</sequence>
<dbReference type="GO" id="GO:0005886">
    <property type="term" value="C:plasma membrane"/>
    <property type="evidence" value="ECO:0007669"/>
    <property type="project" value="UniProtKB-SubCell"/>
</dbReference>
<dbReference type="OrthoDB" id="8117390at2759"/>
<keyword evidence="5 10" id="KW-0552">Olfaction</keyword>
<evidence type="ECO:0000256" key="3">
    <source>
        <dbReference type="ARBA" id="ARBA00022606"/>
    </source>
</evidence>
<evidence type="ECO:0000256" key="6">
    <source>
        <dbReference type="ARBA" id="ARBA00022989"/>
    </source>
</evidence>
<dbReference type="Proteomes" id="UP000327044">
    <property type="component" value="Unassembled WGS sequence"/>
</dbReference>
<dbReference type="GO" id="GO:0004984">
    <property type="term" value="F:olfactory receptor activity"/>
    <property type="evidence" value="ECO:0007669"/>
    <property type="project" value="InterPro"/>
</dbReference>
<dbReference type="PANTHER" id="PTHR21137:SF35">
    <property type="entry name" value="ODORANT RECEPTOR 19A-RELATED"/>
    <property type="match status" value="1"/>
</dbReference>
<evidence type="ECO:0000256" key="2">
    <source>
        <dbReference type="ARBA" id="ARBA00022475"/>
    </source>
</evidence>
<name>A0A5N4A5E0_PHOPY</name>
<dbReference type="PANTHER" id="PTHR21137">
    <property type="entry name" value="ODORANT RECEPTOR"/>
    <property type="match status" value="1"/>
</dbReference>
<keyword evidence="7 10" id="KW-0472">Membrane</keyword>
<dbReference type="GO" id="GO:0005549">
    <property type="term" value="F:odorant binding"/>
    <property type="evidence" value="ECO:0007669"/>
    <property type="project" value="InterPro"/>
</dbReference>
<comment type="subcellular location">
    <subcellularLocation>
        <location evidence="1 10">Cell membrane</location>
        <topology evidence="1 10">Multi-pass membrane protein</topology>
    </subcellularLocation>
</comment>
<dbReference type="FunCoup" id="A0A5N4A5E0">
    <property type="interactions" value="48"/>
</dbReference>
<dbReference type="AlphaFoldDB" id="A0A5N4A5E0"/>
<keyword evidence="9 10" id="KW-0807">Transducer</keyword>
<protein>
    <recommendedName>
        <fullName evidence="10">Odorant receptor</fullName>
    </recommendedName>
</protein>
<evidence type="ECO:0000256" key="8">
    <source>
        <dbReference type="ARBA" id="ARBA00023170"/>
    </source>
</evidence>
<dbReference type="GO" id="GO:0007165">
    <property type="term" value="P:signal transduction"/>
    <property type="evidence" value="ECO:0007669"/>
    <property type="project" value="UniProtKB-KW"/>
</dbReference>
<evidence type="ECO:0000256" key="1">
    <source>
        <dbReference type="ARBA" id="ARBA00004651"/>
    </source>
</evidence>
<evidence type="ECO:0000256" key="4">
    <source>
        <dbReference type="ARBA" id="ARBA00022692"/>
    </source>
</evidence>
<feature type="transmembrane region" description="Helical" evidence="10">
    <location>
        <begin position="195"/>
        <end position="220"/>
    </location>
</feature>
<evidence type="ECO:0000256" key="9">
    <source>
        <dbReference type="ARBA" id="ARBA00023224"/>
    </source>
</evidence>
<comment type="similarity">
    <text evidence="10">Belongs to the insect chemoreceptor superfamily. Heteromeric odorant receptor channel (TC 1.A.69) family.</text>
</comment>
<dbReference type="InterPro" id="IPR004117">
    <property type="entry name" value="7tm6_olfct_rcpt"/>
</dbReference>
<feature type="transmembrane region" description="Helical" evidence="10">
    <location>
        <begin position="272"/>
        <end position="295"/>
    </location>
</feature>